<reference evidence="1 4" key="2">
    <citation type="submission" date="2021-01" db="EMBL/GenBank/DDBJ databases">
        <title>Whole genome shotgun sequence of Actinoplanes lobatus NBRC 12513.</title>
        <authorList>
            <person name="Komaki H."/>
            <person name="Tamura T."/>
        </authorList>
    </citation>
    <scope>NUCLEOTIDE SEQUENCE [LARGE SCALE GENOMIC DNA]</scope>
    <source>
        <strain evidence="1 4">NBRC 12513</strain>
    </source>
</reference>
<keyword evidence="4" id="KW-1185">Reference proteome</keyword>
<evidence type="ECO:0000313" key="2">
    <source>
        <dbReference type="EMBL" id="MBB4749136.1"/>
    </source>
</evidence>
<dbReference type="Proteomes" id="UP000590511">
    <property type="component" value="Unassembled WGS sequence"/>
</dbReference>
<gene>
    <name evidence="1" type="ORF">Alo02nite_56640</name>
    <name evidence="2" type="ORF">BJ964_003297</name>
</gene>
<dbReference type="Proteomes" id="UP000631312">
    <property type="component" value="Unassembled WGS sequence"/>
</dbReference>
<sequence length="199" mass="20791">MTVHGDFTGNIRDEMGSFVAQSRERYPGIDPTDDMYRTNMPRRAAVSNASVLTTQVLSTVPIYLFQGDTVTSITFVSATTAASVPTNWWFALYDPDGALVGQTADQTSTAWAANTKMTKALGTPAAITETGWYRAGIMVKATTPPTLAGVALHNAVESAALISGELILSATSDSSLTDTAPATLGALTAIAGVPLCILT</sequence>
<name>A0A7W7HEM1_9ACTN</name>
<dbReference type="AlphaFoldDB" id="A0A7W7HEM1"/>
<accession>A0A7W7HEM1</accession>
<evidence type="ECO:0000313" key="4">
    <source>
        <dbReference type="Proteomes" id="UP000631312"/>
    </source>
</evidence>
<dbReference type="EMBL" id="JACHNC010000001">
    <property type="protein sequence ID" value="MBB4749136.1"/>
    <property type="molecule type" value="Genomic_DNA"/>
</dbReference>
<dbReference type="EMBL" id="BOMP01000098">
    <property type="protein sequence ID" value="GIE42766.1"/>
    <property type="molecule type" value="Genomic_DNA"/>
</dbReference>
<protein>
    <submittedName>
        <fullName evidence="2">Uncharacterized protein</fullName>
    </submittedName>
</protein>
<proteinExistence type="predicted"/>
<evidence type="ECO:0000313" key="1">
    <source>
        <dbReference type="EMBL" id="GIE42766.1"/>
    </source>
</evidence>
<evidence type="ECO:0000313" key="3">
    <source>
        <dbReference type="Proteomes" id="UP000590511"/>
    </source>
</evidence>
<organism evidence="2 3">
    <name type="scientific">Actinoplanes lobatus</name>
    <dbReference type="NCBI Taxonomy" id="113568"/>
    <lineage>
        <taxon>Bacteria</taxon>
        <taxon>Bacillati</taxon>
        <taxon>Actinomycetota</taxon>
        <taxon>Actinomycetes</taxon>
        <taxon>Micromonosporales</taxon>
        <taxon>Micromonosporaceae</taxon>
        <taxon>Actinoplanes</taxon>
    </lineage>
</organism>
<dbReference type="RefSeq" id="WP_188121505.1">
    <property type="nucleotide sequence ID" value="NZ_BOMP01000098.1"/>
</dbReference>
<reference evidence="2 3" key="1">
    <citation type="submission" date="2020-08" db="EMBL/GenBank/DDBJ databases">
        <title>Sequencing the genomes of 1000 actinobacteria strains.</title>
        <authorList>
            <person name="Klenk H.-P."/>
        </authorList>
    </citation>
    <scope>NUCLEOTIDE SEQUENCE [LARGE SCALE GENOMIC DNA]</scope>
    <source>
        <strain evidence="2 3">DSM 43150</strain>
    </source>
</reference>
<comment type="caution">
    <text evidence="2">The sequence shown here is derived from an EMBL/GenBank/DDBJ whole genome shotgun (WGS) entry which is preliminary data.</text>
</comment>